<dbReference type="Pfam" id="PF02518">
    <property type="entry name" value="HATPase_c"/>
    <property type="match status" value="1"/>
</dbReference>
<dbReference type="InterPro" id="IPR036890">
    <property type="entry name" value="HATPase_C_sf"/>
</dbReference>
<evidence type="ECO:0000256" key="8">
    <source>
        <dbReference type="ARBA" id="ARBA00022989"/>
    </source>
</evidence>
<dbReference type="EMBL" id="JAOALG010000001">
    <property type="protein sequence ID" value="MEQ5837910.1"/>
    <property type="molecule type" value="Genomic_DNA"/>
</dbReference>
<dbReference type="Gene3D" id="1.10.8.500">
    <property type="entry name" value="HAMP domain in histidine kinase"/>
    <property type="match status" value="1"/>
</dbReference>
<dbReference type="InterPro" id="IPR050428">
    <property type="entry name" value="TCS_sensor_his_kinase"/>
</dbReference>
<dbReference type="SMART" id="SM00304">
    <property type="entry name" value="HAMP"/>
    <property type="match status" value="1"/>
</dbReference>
<dbReference type="CDD" id="cd06225">
    <property type="entry name" value="HAMP"/>
    <property type="match status" value="1"/>
</dbReference>
<dbReference type="Pfam" id="PF00672">
    <property type="entry name" value="HAMP"/>
    <property type="match status" value="1"/>
</dbReference>
<feature type="transmembrane region" description="Helical" evidence="11">
    <location>
        <begin position="157"/>
        <end position="182"/>
    </location>
</feature>
<keyword evidence="10 11" id="KW-0472">Membrane</keyword>
<dbReference type="PANTHER" id="PTHR45436:SF8">
    <property type="entry name" value="HISTIDINE KINASE"/>
    <property type="match status" value="1"/>
</dbReference>
<keyword evidence="8 11" id="KW-1133">Transmembrane helix</keyword>
<dbReference type="SUPFAM" id="SSF55874">
    <property type="entry name" value="ATPase domain of HSP90 chaperone/DNA topoisomerase II/histidine kinase"/>
    <property type="match status" value="1"/>
</dbReference>
<reference evidence="14 15" key="1">
    <citation type="journal article" date="2024" name="Chem. Sci.">
        <title>Discovery of a lagriamide polyketide by integrated genome mining, isotopic labeling, and untargeted metabolomics.</title>
        <authorList>
            <person name="Fergusson C.H."/>
            <person name="Saulog J."/>
            <person name="Paulo B.S."/>
            <person name="Wilson D.M."/>
            <person name="Liu D.Y."/>
            <person name="Morehouse N.J."/>
            <person name="Waterworth S."/>
            <person name="Barkei J."/>
            <person name="Gray C.A."/>
            <person name="Kwan J.C."/>
            <person name="Eustaquio A.S."/>
            <person name="Linington R.G."/>
        </authorList>
    </citation>
    <scope>NUCLEOTIDE SEQUENCE [LARGE SCALE GENOMIC DNA]</scope>
    <source>
        <strain evidence="14 15">RL17-338-BIF-B</strain>
    </source>
</reference>
<feature type="domain" description="Histidine kinase" evidence="12">
    <location>
        <begin position="242"/>
        <end position="454"/>
    </location>
</feature>
<dbReference type="SUPFAM" id="SSF158472">
    <property type="entry name" value="HAMP domain-like"/>
    <property type="match status" value="1"/>
</dbReference>
<name>A0ABV1LEZ5_9BURK</name>
<dbReference type="InterPro" id="IPR003661">
    <property type="entry name" value="HisK_dim/P_dom"/>
</dbReference>
<evidence type="ECO:0000313" key="15">
    <source>
        <dbReference type="Proteomes" id="UP001469089"/>
    </source>
</evidence>
<keyword evidence="5" id="KW-0808">Transferase</keyword>
<evidence type="ECO:0000256" key="6">
    <source>
        <dbReference type="ARBA" id="ARBA00022692"/>
    </source>
</evidence>
<dbReference type="InterPro" id="IPR004358">
    <property type="entry name" value="Sig_transdc_His_kin-like_C"/>
</dbReference>
<dbReference type="SUPFAM" id="SSF47384">
    <property type="entry name" value="Homodimeric domain of signal transducing histidine kinase"/>
    <property type="match status" value="1"/>
</dbReference>
<evidence type="ECO:0000259" key="13">
    <source>
        <dbReference type="PROSITE" id="PS50885"/>
    </source>
</evidence>
<keyword evidence="6 11" id="KW-0812">Transmembrane</keyword>
<dbReference type="Proteomes" id="UP001469089">
    <property type="component" value="Unassembled WGS sequence"/>
</dbReference>
<keyword evidence="9" id="KW-0902">Two-component regulatory system</keyword>
<feature type="domain" description="HAMP" evidence="13">
    <location>
        <begin position="182"/>
        <end position="234"/>
    </location>
</feature>
<dbReference type="Gene3D" id="1.10.287.130">
    <property type="match status" value="1"/>
</dbReference>
<evidence type="ECO:0000256" key="5">
    <source>
        <dbReference type="ARBA" id="ARBA00022679"/>
    </source>
</evidence>
<dbReference type="GO" id="GO:0016301">
    <property type="term" value="F:kinase activity"/>
    <property type="evidence" value="ECO:0007669"/>
    <property type="project" value="UniProtKB-KW"/>
</dbReference>
<comment type="subcellular location">
    <subcellularLocation>
        <location evidence="2">Membrane</location>
    </subcellularLocation>
</comment>
<accession>A0ABV1LEZ5</accession>
<dbReference type="PANTHER" id="PTHR45436">
    <property type="entry name" value="SENSOR HISTIDINE KINASE YKOH"/>
    <property type="match status" value="1"/>
</dbReference>
<keyword evidence="7 14" id="KW-0418">Kinase</keyword>
<gene>
    <name evidence="14" type="ORF">N0A02_00455</name>
</gene>
<dbReference type="InterPro" id="IPR005467">
    <property type="entry name" value="His_kinase_dom"/>
</dbReference>
<organism evidence="14 15">
    <name type="scientific">Paraburkholderia acidicola</name>
    <dbReference type="NCBI Taxonomy" id="1912599"/>
    <lineage>
        <taxon>Bacteria</taxon>
        <taxon>Pseudomonadati</taxon>
        <taxon>Pseudomonadota</taxon>
        <taxon>Betaproteobacteria</taxon>
        <taxon>Burkholderiales</taxon>
        <taxon>Burkholderiaceae</taxon>
        <taxon>Paraburkholderia</taxon>
    </lineage>
</organism>
<keyword evidence="15" id="KW-1185">Reference proteome</keyword>
<evidence type="ECO:0000313" key="14">
    <source>
        <dbReference type="EMBL" id="MEQ5837910.1"/>
    </source>
</evidence>
<dbReference type="CDD" id="cd00075">
    <property type="entry name" value="HATPase"/>
    <property type="match status" value="1"/>
</dbReference>
<comment type="catalytic activity">
    <reaction evidence="1">
        <text>ATP + protein L-histidine = ADP + protein N-phospho-L-histidine.</text>
        <dbReference type="EC" id="2.7.13.3"/>
    </reaction>
</comment>
<dbReference type="PRINTS" id="PR00344">
    <property type="entry name" value="BCTRLSENSOR"/>
</dbReference>
<dbReference type="InterPro" id="IPR036097">
    <property type="entry name" value="HisK_dim/P_sf"/>
</dbReference>
<dbReference type="EC" id="2.7.13.3" evidence="3"/>
<dbReference type="PROSITE" id="PS50885">
    <property type="entry name" value="HAMP"/>
    <property type="match status" value="1"/>
</dbReference>
<dbReference type="InterPro" id="IPR003594">
    <property type="entry name" value="HATPase_dom"/>
</dbReference>
<evidence type="ECO:0000256" key="3">
    <source>
        <dbReference type="ARBA" id="ARBA00012438"/>
    </source>
</evidence>
<dbReference type="Gene3D" id="3.30.565.10">
    <property type="entry name" value="Histidine kinase-like ATPase, C-terminal domain"/>
    <property type="match status" value="1"/>
</dbReference>
<proteinExistence type="predicted"/>
<evidence type="ECO:0000256" key="4">
    <source>
        <dbReference type="ARBA" id="ARBA00022553"/>
    </source>
</evidence>
<dbReference type="InterPro" id="IPR003660">
    <property type="entry name" value="HAMP_dom"/>
</dbReference>
<evidence type="ECO:0000256" key="1">
    <source>
        <dbReference type="ARBA" id="ARBA00000085"/>
    </source>
</evidence>
<evidence type="ECO:0000256" key="9">
    <source>
        <dbReference type="ARBA" id="ARBA00023012"/>
    </source>
</evidence>
<dbReference type="CDD" id="cd00082">
    <property type="entry name" value="HisKA"/>
    <property type="match status" value="1"/>
</dbReference>
<dbReference type="SMART" id="SM00387">
    <property type="entry name" value="HATPase_c"/>
    <property type="match status" value="1"/>
</dbReference>
<evidence type="ECO:0000256" key="10">
    <source>
        <dbReference type="ARBA" id="ARBA00023136"/>
    </source>
</evidence>
<dbReference type="PROSITE" id="PS50109">
    <property type="entry name" value="HIS_KIN"/>
    <property type="match status" value="1"/>
</dbReference>
<evidence type="ECO:0000256" key="7">
    <source>
        <dbReference type="ARBA" id="ARBA00022777"/>
    </source>
</evidence>
<evidence type="ECO:0000259" key="12">
    <source>
        <dbReference type="PROSITE" id="PS50109"/>
    </source>
</evidence>
<keyword evidence="4" id="KW-0597">Phosphoprotein</keyword>
<feature type="transmembrane region" description="Helical" evidence="11">
    <location>
        <begin position="17"/>
        <end position="39"/>
    </location>
</feature>
<evidence type="ECO:0000256" key="2">
    <source>
        <dbReference type="ARBA" id="ARBA00004370"/>
    </source>
</evidence>
<sequence length="461" mass="51572">MHANQAHRWHSTTFKWLSIYAAVFTLSMMVLISLVGWSVTTKMEFDNDLLMHWQQIYFLSIDDTKLVDVIRRRMEGERMHTNFYGLFTADGRHLAGDILALPPGLPADAQRHTLSKDVILAGDTPVPVIRAVVQTRQNGNQLVIARDRTHVLYIRRAIVSTLVTGGLICLIVSLATGGLLGLRQMRRVGEIRRATLRIADGDLKRRLPTGGRDEIDMLANLVNHMLDRIEQLIDEVKTACDGIAHDLQSPLARIRMLLASVADNEAPIGEAEAQRKIDRARDETDALLGRFRALLRIAEIDAAHRRSGFEWTDLRVLVTEIGELYEPVAEDRGIRLHVKVDDVPPVLGDRALLFEAFGNLLDNAVKFTPPEGNVRISLIMHTRGPILTISDDGPGIPEHEHEFVLKRAYRGERTRHLPGSGLGLSLVSAVVALHDFSIHIDETSDTCGTTIRVECWSHELD</sequence>
<evidence type="ECO:0000256" key="11">
    <source>
        <dbReference type="SAM" id="Phobius"/>
    </source>
</evidence>
<comment type="caution">
    <text evidence="14">The sequence shown here is derived from an EMBL/GenBank/DDBJ whole genome shotgun (WGS) entry which is preliminary data.</text>
</comment>
<dbReference type="RefSeq" id="WP_349540830.1">
    <property type="nucleotide sequence ID" value="NZ_JAOALG010000001.1"/>
</dbReference>
<protein>
    <recommendedName>
        <fullName evidence="3">histidine kinase</fullName>
        <ecNumber evidence="3">2.7.13.3</ecNumber>
    </recommendedName>
</protein>